<evidence type="ECO:0000256" key="2">
    <source>
        <dbReference type="ARBA" id="ARBA00004604"/>
    </source>
</evidence>
<keyword evidence="8" id="KW-0539">Nucleus</keyword>
<dbReference type="eggNOG" id="KOG4538">
    <property type="taxonomic scope" value="Eukaryota"/>
</dbReference>
<dbReference type="STRING" id="7209.A0A1I7W011"/>
<dbReference type="PANTHER" id="PTHR13557:SF1">
    <property type="entry name" value="COILED-COIL DOMAIN-CONTAINING PROTEIN 86"/>
    <property type="match status" value="1"/>
</dbReference>
<keyword evidence="4" id="KW-0158">Chromosome</keyword>
<gene>
    <name evidence="11 13" type="ORF">LOAG_04573</name>
</gene>
<dbReference type="OMA" id="MIQKRDT"/>
<keyword evidence="6" id="KW-0164">Citrullination</keyword>
<evidence type="ECO:0000256" key="7">
    <source>
        <dbReference type="ARBA" id="ARBA00023054"/>
    </source>
</evidence>
<feature type="region of interest" description="Disordered" evidence="10">
    <location>
        <begin position="115"/>
        <end position="135"/>
    </location>
</feature>
<reference evidence="11 12" key="1">
    <citation type="submission" date="2012-04" db="EMBL/GenBank/DDBJ databases">
        <title>The Genome Sequence of Loa loa.</title>
        <authorList>
            <consortium name="The Broad Institute Genome Sequencing Platform"/>
            <consortium name="Broad Institute Genome Sequencing Center for Infectious Disease"/>
            <person name="Nutman T.B."/>
            <person name="Fink D.L."/>
            <person name="Russ C."/>
            <person name="Young S."/>
            <person name="Zeng Q."/>
            <person name="Gargeya S."/>
            <person name="Alvarado L."/>
            <person name="Berlin A."/>
            <person name="Chapman S.B."/>
            <person name="Chen Z."/>
            <person name="Freedman E."/>
            <person name="Gellesch M."/>
            <person name="Goldberg J."/>
            <person name="Griggs A."/>
            <person name="Gujja S."/>
            <person name="Heilman E.R."/>
            <person name="Heiman D."/>
            <person name="Howarth C."/>
            <person name="Mehta T."/>
            <person name="Neiman D."/>
            <person name="Pearson M."/>
            <person name="Roberts A."/>
            <person name="Saif S."/>
            <person name="Shea T."/>
            <person name="Shenoy N."/>
            <person name="Sisk P."/>
            <person name="Stolte C."/>
            <person name="Sykes S."/>
            <person name="White J."/>
            <person name="Yandava C."/>
            <person name="Haas B."/>
            <person name="Henn M.R."/>
            <person name="Nusbaum C."/>
            <person name="Birren B."/>
        </authorList>
    </citation>
    <scope>NUCLEOTIDE SEQUENCE [LARGE SCALE GENOMIC DNA]</scope>
</reference>
<dbReference type="RefSeq" id="XP_003140158.2">
    <property type="nucleotide sequence ID" value="XM_003140110.2"/>
</dbReference>
<evidence type="ECO:0000313" key="11">
    <source>
        <dbReference type="EMBL" id="EFO23913.2"/>
    </source>
</evidence>
<name>A0A1I7W011_LOALO</name>
<evidence type="ECO:0000256" key="5">
    <source>
        <dbReference type="ARBA" id="ARBA00022553"/>
    </source>
</evidence>
<dbReference type="CTD" id="9941975"/>
<dbReference type="GO" id="GO:0005730">
    <property type="term" value="C:nucleolus"/>
    <property type="evidence" value="ECO:0007669"/>
    <property type="project" value="UniProtKB-SubCell"/>
</dbReference>
<dbReference type="KEGG" id="loa:LOAG_04573"/>
<proteinExistence type="predicted"/>
<evidence type="ECO:0000256" key="8">
    <source>
        <dbReference type="ARBA" id="ARBA00023242"/>
    </source>
</evidence>
<dbReference type="OrthoDB" id="277961at2759"/>
<comment type="function">
    <text evidence="9">Required for proper chromosome segregation during mitosis and error-free mitotic progression.</text>
</comment>
<accession>A0A1S0U244</accession>
<evidence type="ECO:0000256" key="3">
    <source>
        <dbReference type="ARBA" id="ARBA00016738"/>
    </source>
</evidence>
<evidence type="ECO:0000313" key="12">
    <source>
        <dbReference type="Proteomes" id="UP000095285"/>
    </source>
</evidence>
<evidence type="ECO:0000256" key="6">
    <source>
        <dbReference type="ARBA" id="ARBA00022934"/>
    </source>
</evidence>
<comment type="subcellular location">
    <subcellularLocation>
        <location evidence="1">Chromosome</location>
    </subcellularLocation>
    <subcellularLocation>
        <location evidence="2">Nucleus</location>
        <location evidence="2">Nucleolus</location>
    </subcellularLocation>
</comment>
<dbReference type="InParanoid" id="A0A1I7W011"/>
<reference evidence="13" key="2">
    <citation type="submission" date="2016-11" db="UniProtKB">
        <authorList>
            <consortium name="WormBaseParasite"/>
        </authorList>
    </citation>
    <scope>IDENTIFICATION</scope>
</reference>
<dbReference type="InterPro" id="IPR026570">
    <property type="entry name" value="CCDC86"/>
</dbReference>
<keyword evidence="7" id="KW-0175">Coiled coil</keyword>
<evidence type="ECO:0000256" key="1">
    <source>
        <dbReference type="ARBA" id="ARBA00004286"/>
    </source>
</evidence>
<accession>A0A1I7W011</accession>
<feature type="compositionally biased region" description="Basic and acidic residues" evidence="10">
    <location>
        <begin position="116"/>
        <end position="135"/>
    </location>
</feature>
<dbReference type="PANTHER" id="PTHR13557">
    <property type="entry name" value="COILED-COIL DOMAIN-CONTAINING PROTEIN 86"/>
    <property type="match status" value="1"/>
</dbReference>
<evidence type="ECO:0000256" key="10">
    <source>
        <dbReference type="SAM" id="MobiDB-lite"/>
    </source>
</evidence>
<evidence type="ECO:0000256" key="9">
    <source>
        <dbReference type="ARBA" id="ARBA00093307"/>
    </source>
</evidence>
<keyword evidence="5" id="KW-0597">Phosphoprotein</keyword>
<dbReference type="AlphaFoldDB" id="A0A1I7W011"/>
<sequence>MFLPSSGLRMIQETDGEEISYMGTSASEHATDTIMEIDDAADGTTATDNECSKAVLRKPKSGRWWKSIRKERSSAVVKVKPLKSSWERKMRVKAELENVKKMQQEVRNKLAAKKAAKIEARKEHERRQKENERKAEIVQIIKNTEKLKKTKKKLLRRIEKRDTTEVQ</sequence>
<dbReference type="WBParaSite" id="EN70_8151">
    <property type="protein sequence ID" value="EN70_8151"/>
    <property type="gene ID" value="EN70_8151"/>
</dbReference>
<dbReference type="EMBL" id="JH712183">
    <property type="protein sequence ID" value="EFO23913.2"/>
    <property type="molecule type" value="Genomic_DNA"/>
</dbReference>
<organism evidence="12 13">
    <name type="scientific">Loa loa</name>
    <name type="common">Eye worm</name>
    <name type="synonym">Filaria loa</name>
    <dbReference type="NCBI Taxonomy" id="7209"/>
    <lineage>
        <taxon>Eukaryota</taxon>
        <taxon>Metazoa</taxon>
        <taxon>Ecdysozoa</taxon>
        <taxon>Nematoda</taxon>
        <taxon>Chromadorea</taxon>
        <taxon>Rhabditida</taxon>
        <taxon>Spirurina</taxon>
        <taxon>Spiruromorpha</taxon>
        <taxon>Filarioidea</taxon>
        <taxon>Onchocercidae</taxon>
        <taxon>Loa</taxon>
    </lineage>
</organism>
<dbReference type="FunCoup" id="A0A1I7W011">
    <property type="interactions" value="74"/>
</dbReference>
<dbReference type="GO" id="GO:0005694">
    <property type="term" value="C:chromosome"/>
    <property type="evidence" value="ECO:0007669"/>
    <property type="project" value="UniProtKB-SubCell"/>
</dbReference>
<dbReference type="GeneID" id="9941975"/>
<keyword evidence="12" id="KW-1185">Reference proteome</keyword>
<evidence type="ECO:0000256" key="4">
    <source>
        <dbReference type="ARBA" id="ARBA00022454"/>
    </source>
</evidence>
<protein>
    <recommendedName>
        <fullName evidence="3">Coiled-coil domain-containing protein 86</fullName>
    </recommendedName>
</protein>
<evidence type="ECO:0000313" key="13">
    <source>
        <dbReference type="WBParaSite" id="EN70_8151"/>
    </source>
</evidence>
<dbReference type="Proteomes" id="UP000095285">
    <property type="component" value="Unassembled WGS sequence"/>
</dbReference>